<sequence length="67" mass="7630">SFTNNGRTLDAGRKLRKLKGWKVEKLEKDSKNLSFPLFIEDHQRTHLHGPKRSLSPSESSLQSKGPD</sequence>
<protein>
    <submittedName>
        <fullName evidence="2">Uncharacterized protein</fullName>
    </submittedName>
</protein>
<evidence type="ECO:0000313" key="2">
    <source>
        <dbReference type="EMBL" id="MCI72490.1"/>
    </source>
</evidence>
<dbReference type="EMBL" id="LXQA010819220">
    <property type="protein sequence ID" value="MCI72490.1"/>
    <property type="molecule type" value="Genomic_DNA"/>
</dbReference>
<proteinExistence type="predicted"/>
<evidence type="ECO:0000256" key="1">
    <source>
        <dbReference type="SAM" id="MobiDB-lite"/>
    </source>
</evidence>
<dbReference type="AlphaFoldDB" id="A0A392UJD8"/>
<accession>A0A392UJD8</accession>
<name>A0A392UJD8_9FABA</name>
<feature type="region of interest" description="Disordered" evidence="1">
    <location>
        <begin position="44"/>
        <end position="67"/>
    </location>
</feature>
<evidence type="ECO:0000313" key="3">
    <source>
        <dbReference type="Proteomes" id="UP000265520"/>
    </source>
</evidence>
<dbReference type="Proteomes" id="UP000265520">
    <property type="component" value="Unassembled WGS sequence"/>
</dbReference>
<comment type="caution">
    <text evidence="2">The sequence shown here is derived from an EMBL/GenBank/DDBJ whole genome shotgun (WGS) entry which is preliminary data.</text>
</comment>
<keyword evidence="3" id="KW-1185">Reference proteome</keyword>
<feature type="non-terminal residue" evidence="2">
    <location>
        <position position="1"/>
    </location>
</feature>
<feature type="compositionally biased region" description="Low complexity" evidence="1">
    <location>
        <begin position="53"/>
        <end position="67"/>
    </location>
</feature>
<reference evidence="2 3" key="1">
    <citation type="journal article" date="2018" name="Front. Plant Sci.">
        <title>Red Clover (Trifolium pratense) and Zigzag Clover (T. medium) - A Picture of Genomic Similarities and Differences.</title>
        <authorList>
            <person name="Dluhosova J."/>
            <person name="Istvanek J."/>
            <person name="Nedelnik J."/>
            <person name="Repkova J."/>
        </authorList>
    </citation>
    <scope>NUCLEOTIDE SEQUENCE [LARGE SCALE GENOMIC DNA]</scope>
    <source>
        <strain evidence="3">cv. 10/8</strain>
        <tissue evidence="2">Leaf</tissue>
    </source>
</reference>
<organism evidence="2 3">
    <name type="scientific">Trifolium medium</name>
    <dbReference type="NCBI Taxonomy" id="97028"/>
    <lineage>
        <taxon>Eukaryota</taxon>
        <taxon>Viridiplantae</taxon>
        <taxon>Streptophyta</taxon>
        <taxon>Embryophyta</taxon>
        <taxon>Tracheophyta</taxon>
        <taxon>Spermatophyta</taxon>
        <taxon>Magnoliopsida</taxon>
        <taxon>eudicotyledons</taxon>
        <taxon>Gunneridae</taxon>
        <taxon>Pentapetalae</taxon>
        <taxon>rosids</taxon>
        <taxon>fabids</taxon>
        <taxon>Fabales</taxon>
        <taxon>Fabaceae</taxon>
        <taxon>Papilionoideae</taxon>
        <taxon>50 kb inversion clade</taxon>
        <taxon>NPAAA clade</taxon>
        <taxon>Hologalegina</taxon>
        <taxon>IRL clade</taxon>
        <taxon>Trifolieae</taxon>
        <taxon>Trifolium</taxon>
    </lineage>
</organism>